<organism evidence="2 3">
    <name type="scientific">Didymodactylos carnosus</name>
    <dbReference type="NCBI Taxonomy" id="1234261"/>
    <lineage>
        <taxon>Eukaryota</taxon>
        <taxon>Metazoa</taxon>
        <taxon>Spiralia</taxon>
        <taxon>Gnathifera</taxon>
        <taxon>Rotifera</taxon>
        <taxon>Eurotatoria</taxon>
        <taxon>Bdelloidea</taxon>
        <taxon>Philodinida</taxon>
        <taxon>Philodinidae</taxon>
        <taxon>Didymodactylos</taxon>
    </lineage>
</organism>
<evidence type="ECO:0000313" key="2">
    <source>
        <dbReference type="EMBL" id="CAF4482227.1"/>
    </source>
</evidence>
<dbReference type="Proteomes" id="UP000677228">
    <property type="component" value="Unassembled WGS sequence"/>
</dbReference>
<reference evidence="2" key="1">
    <citation type="submission" date="2021-02" db="EMBL/GenBank/DDBJ databases">
        <authorList>
            <person name="Nowell W R."/>
        </authorList>
    </citation>
    <scope>NUCLEOTIDE SEQUENCE</scope>
</reference>
<protein>
    <submittedName>
        <fullName evidence="2">Uncharacterized protein</fullName>
    </submittedName>
</protein>
<evidence type="ECO:0000313" key="3">
    <source>
        <dbReference type="Proteomes" id="UP000682733"/>
    </source>
</evidence>
<dbReference type="Proteomes" id="UP000682733">
    <property type="component" value="Unassembled WGS sequence"/>
</dbReference>
<dbReference type="EMBL" id="CAJNOK010063235">
    <property type="protein sequence ID" value="CAF1643335.1"/>
    <property type="molecule type" value="Genomic_DNA"/>
</dbReference>
<gene>
    <name evidence="1" type="ORF">OVA965_LOCUS44414</name>
    <name evidence="2" type="ORF">TMI583_LOCUS47197</name>
</gene>
<name>A0A8S2X7V8_9BILA</name>
<proteinExistence type="predicted"/>
<dbReference type="EMBL" id="CAJOBA010090453">
    <property type="protein sequence ID" value="CAF4482227.1"/>
    <property type="molecule type" value="Genomic_DNA"/>
</dbReference>
<accession>A0A8S2X7V8</accession>
<dbReference type="AlphaFoldDB" id="A0A8S2X7V8"/>
<feature type="non-terminal residue" evidence="2">
    <location>
        <position position="1"/>
    </location>
</feature>
<evidence type="ECO:0000313" key="1">
    <source>
        <dbReference type="EMBL" id="CAF1643335.1"/>
    </source>
</evidence>
<comment type="caution">
    <text evidence="2">The sequence shown here is derived from an EMBL/GenBank/DDBJ whole genome shotgun (WGS) entry which is preliminary data.</text>
</comment>
<sequence length="136" mass="14798">LTDQLIQQAPLFGLKIDQSKIFVNSPKNDPNTVGASVPLTNGDGIRVTSDQLKAGGVDVAFQCVQSPTEQNGCNKVRLTGYDQVKKQPTFSLIDQKGNVVQPSSMVIIFFCNPCCGLYIDGDYYGCWDIIIISFSS</sequence>